<keyword evidence="2" id="KW-1185">Reference proteome</keyword>
<evidence type="ECO:0000313" key="1">
    <source>
        <dbReference type="EMBL" id="KAJ4954997.1"/>
    </source>
</evidence>
<accession>A0A9Q0GVL6</accession>
<evidence type="ECO:0000313" key="2">
    <source>
        <dbReference type="Proteomes" id="UP001141806"/>
    </source>
</evidence>
<dbReference type="Proteomes" id="UP001141806">
    <property type="component" value="Unassembled WGS sequence"/>
</dbReference>
<organism evidence="1 2">
    <name type="scientific">Protea cynaroides</name>
    <dbReference type="NCBI Taxonomy" id="273540"/>
    <lineage>
        <taxon>Eukaryota</taxon>
        <taxon>Viridiplantae</taxon>
        <taxon>Streptophyta</taxon>
        <taxon>Embryophyta</taxon>
        <taxon>Tracheophyta</taxon>
        <taxon>Spermatophyta</taxon>
        <taxon>Magnoliopsida</taxon>
        <taxon>Proteales</taxon>
        <taxon>Proteaceae</taxon>
        <taxon>Protea</taxon>
    </lineage>
</organism>
<gene>
    <name evidence="1" type="ORF">NE237_011780</name>
</gene>
<proteinExistence type="predicted"/>
<sequence>MGRDLSSLLFGAVLEGKPSHFLLRSFHLQTWLPLVTFLFPESPFRIFRGLSALSVSGGPPLLGSPSFVIILNQNLVYELAGVVLASGSSCVFNARTFAQVKPSPRTEPWHSFMLRPFEKFERFRPSF</sequence>
<protein>
    <submittedName>
        <fullName evidence="1">Uncharacterized protein</fullName>
    </submittedName>
</protein>
<comment type="caution">
    <text evidence="1">The sequence shown here is derived from an EMBL/GenBank/DDBJ whole genome shotgun (WGS) entry which is preliminary data.</text>
</comment>
<dbReference type="EMBL" id="JAMYWD010000011">
    <property type="protein sequence ID" value="KAJ4954997.1"/>
    <property type="molecule type" value="Genomic_DNA"/>
</dbReference>
<dbReference type="AlphaFoldDB" id="A0A9Q0GVL6"/>
<reference evidence="1" key="1">
    <citation type="journal article" date="2023" name="Plant J.">
        <title>The genome of the king protea, Protea cynaroides.</title>
        <authorList>
            <person name="Chang J."/>
            <person name="Duong T.A."/>
            <person name="Schoeman C."/>
            <person name="Ma X."/>
            <person name="Roodt D."/>
            <person name="Barker N."/>
            <person name="Li Z."/>
            <person name="Van de Peer Y."/>
            <person name="Mizrachi E."/>
        </authorList>
    </citation>
    <scope>NUCLEOTIDE SEQUENCE</scope>
    <source>
        <tissue evidence="1">Young leaves</tissue>
    </source>
</reference>
<name>A0A9Q0GVL6_9MAGN</name>